<keyword evidence="4" id="KW-1185">Reference proteome</keyword>
<feature type="region of interest" description="Disordered" evidence="1">
    <location>
        <begin position="22"/>
        <end position="119"/>
    </location>
</feature>
<dbReference type="EMBL" id="NFZS01000001">
    <property type="protein sequence ID" value="RAO76619.1"/>
    <property type="molecule type" value="Genomic_DNA"/>
</dbReference>
<feature type="chain" id="PRO_5016426739" description="Lipoprotein" evidence="2">
    <location>
        <begin position="27"/>
        <end position="119"/>
    </location>
</feature>
<evidence type="ECO:0000256" key="1">
    <source>
        <dbReference type="SAM" id="MobiDB-lite"/>
    </source>
</evidence>
<organism evidence="3 4">
    <name type="scientific">Dyella jiangningensis</name>
    <dbReference type="NCBI Taxonomy" id="1379159"/>
    <lineage>
        <taxon>Bacteria</taxon>
        <taxon>Pseudomonadati</taxon>
        <taxon>Pseudomonadota</taxon>
        <taxon>Gammaproteobacteria</taxon>
        <taxon>Lysobacterales</taxon>
        <taxon>Rhodanobacteraceae</taxon>
        <taxon>Dyella</taxon>
    </lineage>
</organism>
<dbReference type="RefSeq" id="WP_111980694.1">
    <property type="nucleotide sequence ID" value="NZ_NFZS01000001.1"/>
</dbReference>
<keyword evidence="2" id="KW-0732">Signal</keyword>
<dbReference type="OrthoDB" id="5957585at2"/>
<protein>
    <recommendedName>
        <fullName evidence="5">Lipoprotein</fullName>
    </recommendedName>
</protein>
<evidence type="ECO:0000313" key="4">
    <source>
        <dbReference type="Proteomes" id="UP000248926"/>
    </source>
</evidence>
<sequence length="119" mass="13082">MKKTTSRFSLIAITLVAACASAGAMAQSTSPENIPGHPRVNEVNQRLENQQDRVQAGVADGQLNARQATRDEKQDANIAARESRDEAEHGGHLTRQEQKNLNKSLNKDSKRIHKQRDAG</sequence>
<evidence type="ECO:0008006" key="5">
    <source>
        <dbReference type="Google" id="ProtNLM"/>
    </source>
</evidence>
<comment type="caution">
    <text evidence="3">The sequence shown here is derived from an EMBL/GenBank/DDBJ whole genome shotgun (WGS) entry which is preliminary data.</text>
</comment>
<evidence type="ECO:0000256" key="2">
    <source>
        <dbReference type="SAM" id="SignalP"/>
    </source>
</evidence>
<feature type="signal peptide" evidence="2">
    <location>
        <begin position="1"/>
        <end position="26"/>
    </location>
</feature>
<feature type="compositionally biased region" description="Basic and acidic residues" evidence="1">
    <location>
        <begin position="68"/>
        <end position="119"/>
    </location>
</feature>
<evidence type="ECO:0000313" key="3">
    <source>
        <dbReference type="EMBL" id="RAO76619.1"/>
    </source>
</evidence>
<accession>A0A328P3P0</accession>
<dbReference type="AlphaFoldDB" id="A0A328P3P0"/>
<proteinExistence type="predicted"/>
<reference evidence="3 4" key="1">
    <citation type="journal article" date="2018" name="Genet. Mol. Biol.">
        <title>The genome sequence of Dyella jiangningensis FCAV SCS01 from a lignocellulose-decomposing microbial consortium metagenome reveals potential for biotechnological applications.</title>
        <authorList>
            <person name="Desiderato J.G."/>
            <person name="Alvarenga D.O."/>
            <person name="Constancio M.T.L."/>
            <person name="Alves L.M.C."/>
            <person name="Varani A.M."/>
        </authorList>
    </citation>
    <scope>NUCLEOTIDE SEQUENCE [LARGE SCALE GENOMIC DNA]</scope>
    <source>
        <strain evidence="3 4">FCAV SCS01</strain>
    </source>
</reference>
<gene>
    <name evidence="3" type="ORF">CA260_01450</name>
</gene>
<dbReference type="Proteomes" id="UP000248926">
    <property type="component" value="Unassembled WGS sequence"/>
</dbReference>
<name>A0A328P3P0_9GAMM</name>
<dbReference type="PROSITE" id="PS51257">
    <property type="entry name" value="PROKAR_LIPOPROTEIN"/>
    <property type="match status" value="1"/>
</dbReference>